<evidence type="ECO:0000313" key="3">
    <source>
        <dbReference type="Proteomes" id="UP001165381"/>
    </source>
</evidence>
<feature type="domain" description="DUF6438" evidence="1">
    <location>
        <begin position="32"/>
        <end position="134"/>
    </location>
</feature>
<organism evidence="2 3">
    <name type="scientific">Jejuia spongiicola</name>
    <dbReference type="NCBI Taxonomy" id="2942207"/>
    <lineage>
        <taxon>Bacteria</taxon>
        <taxon>Pseudomonadati</taxon>
        <taxon>Bacteroidota</taxon>
        <taxon>Flavobacteriia</taxon>
        <taxon>Flavobacteriales</taxon>
        <taxon>Flavobacteriaceae</taxon>
        <taxon>Jejuia</taxon>
    </lineage>
</organism>
<reference evidence="2" key="1">
    <citation type="submission" date="2022-05" db="EMBL/GenBank/DDBJ databases">
        <authorList>
            <person name="Park J.-S."/>
        </authorList>
    </citation>
    <scope>NUCLEOTIDE SEQUENCE</scope>
    <source>
        <strain evidence="2">2012CJ34-3</strain>
    </source>
</reference>
<proteinExistence type="predicted"/>
<name>A0ABT0Q952_9FLAO</name>
<comment type="caution">
    <text evidence="2">The sequence shown here is derived from an EMBL/GenBank/DDBJ whole genome shotgun (WGS) entry which is preliminary data.</text>
</comment>
<evidence type="ECO:0000259" key="1">
    <source>
        <dbReference type="Pfam" id="PF20033"/>
    </source>
</evidence>
<evidence type="ECO:0000313" key="2">
    <source>
        <dbReference type="EMBL" id="MCL6293443.1"/>
    </source>
</evidence>
<protein>
    <submittedName>
        <fullName evidence="2">DUF6438 domain-containing protein</fullName>
    </submittedName>
</protein>
<dbReference type="Pfam" id="PF20033">
    <property type="entry name" value="DUF6438"/>
    <property type="match status" value="1"/>
</dbReference>
<dbReference type="RefSeq" id="WP_249971618.1">
    <property type="nucleotide sequence ID" value="NZ_JAMFLZ010000001.1"/>
</dbReference>
<dbReference type="InterPro" id="IPR045497">
    <property type="entry name" value="DUF6438"/>
</dbReference>
<gene>
    <name evidence="2" type="ORF">M3P09_00410</name>
</gene>
<dbReference type="EMBL" id="JAMFLZ010000001">
    <property type="protein sequence ID" value="MCL6293443.1"/>
    <property type="molecule type" value="Genomic_DNA"/>
</dbReference>
<dbReference type="Proteomes" id="UP001165381">
    <property type="component" value="Unassembled WGS sequence"/>
</dbReference>
<keyword evidence="3" id="KW-1185">Reference proteome</keyword>
<sequence>MKYLSLIIMILMSPSCSISKKNASVVKEKLIVTFSKGKCLGNCPVYDLYIYNNGRVVYNGIDNVKKKGVYETLIALDTVKRIEYLMKHFSPEEIGNTNGRDIPFTILKINDKKVVYRSTRSSGNLLKINNLIENIKDKL</sequence>
<accession>A0ABT0Q952</accession>